<feature type="compositionally biased region" description="Basic and acidic residues" evidence="11">
    <location>
        <begin position="247"/>
        <end position="257"/>
    </location>
</feature>
<dbReference type="GO" id="GO:0006355">
    <property type="term" value="P:regulation of DNA-templated transcription"/>
    <property type="evidence" value="ECO:0007669"/>
    <property type="project" value="TreeGrafter"/>
</dbReference>
<feature type="compositionally biased region" description="Basic residues" evidence="11">
    <location>
        <begin position="236"/>
        <end position="246"/>
    </location>
</feature>
<keyword evidence="7 10" id="KW-0539">Nucleus</keyword>
<dbReference type="GO" id="GO:0005634">
    <property type="term" value="C:nucleus"/>
    <property type="evidence" value="ECO:0007669"/>
    <property type="project" value="UniProtKB-SubCell"/>
</dbReference>
<feature type="binding site" evidence="8">
    <location>
        <position position="287"/>
    </location>
    <ligand>
        <name>Zn(2+)</name>
        <dbReference type="ChEBI" id="CHEBI:29105"/>
        <label>1</label>
    </ligand>
</feature>
<feature type="binding site" evidence="8">
    <location>
        <position position="312"/>
    </location>
    <ligand>
        <name>Zn(2+)</name>
        <dbReference type="ChEBI" id="CHEBI:29105"/>
        <label>1</label>
    </ligand>
</feature>
<dbReference type="InterPro" id="IPR019787">
    <property type="entry name" value="Znf_PHD-finger"/>
</dbReference>
<dbReference type="GO" id="GO:0000785">
    <property type="term" value="C:chromatin"/>
    <property type="evidence" value="ECO:0007669"/>
    <property type="project" value="UniProtKB-ARBA"/>
</dbReference>
<protein>
    <recommendedName>
        <fullName evidence="10">Chromatin modification-related protein</fullName>
    </recommendedName>
</protein>
<dbReference type="GO" id="GO:0008270">
    <property type="term" value="F:zinc ion binding"/>
    <property type="evidence" value="ECO:0007669"/>
    <property type="project" value="UniProtKB-KW"/>
</dbReference>
<comment type="subunit">
    <text evidence="10">Component of an histone acetyltransferase complex. Interacts with H3K4me3 and to a lesser extent with H3K4me2.</text>
</comment>
<dbReference type="InterPro" id="IPR028651">
    <property type="entry name" value="ING_fam"/>
</dbReference>
<feature type="region of interest" description="Disordered" evidence="11">
    <location>
        <begin position="1"/>
        <end position="29"/>
    </location>
</feature>
<dbReference type="Gene3D" id="3.30.40.10">
    <property type="entry name" value="Zinc/RING finger domain, C3HC4 (zinc finger)"/>
    <property type="match status" value="1"/>
</dbReference>
<sequence>MSARTRSSTRIQALHNVDDTEDDNEEQPISLEEKEQEVWDEIRDEHYDIIEQLPLTIHRQFTLLRQLDNQAHDYSSGLLPAIKQYIELRQRLAAHSNHPTQSERIPSPQASSSHGGKPSPHTKAKAKLPTTSREMLSHIACLSEEYLRTSREKVNLAQTAHDSVDRHIRLLDQFIKEQEASLGPEPNAPVMLSMSELFVPKWSRSTRVSMSPMFDEEEMAPVPPTQSESSMPPERSKRRPPKNRKQKEKEKEKEKPDLGTAATLTITLPPQHQDVYVDPNEPTWCYCNRVSFGEMIGCDDPECKYEWFHLECVGLKEVPEDEEWHCRECTQRREAKNRRR</sequence>
<dbReference type="SUPFAM" id="SSF57903">
    <property type="entry name" value="FYVE/PHD zinc finger"/>
    <property type="match status" value="1"/>
</dbReference>
<keyword evidence="14" id="KW-1185">Reference proteome</keyword>
<dbReference type="InterPro" id="IPR001965">
    <property type="entry name" value="Znf_PHD"/>
</dbReference>
<comment type="function">
    <text evidence="10">Component of an histone acetyltransferase complex.</text>
</comment>
<evidence type="ECO:0000256" key="3">
    <source>
        <dbReference type="ARBA" id="ARBA00022723"/>
    </source>
</evidence>
<dbReference type="SMART" id="SM00249">
    <property type="entry name" value="PHD"/>
    <property type="match status" value="1"/>
</dbReference>
<dbReference type="InterPro" id="IPR019786">
    <property type="entry name" value="Zinc_finger_PHD-type_CS"/>
</dbReference>
<evidence type="ECO:0000256" key="6">
    <source>
        <dbReference type="ARBA" id="ARBA00022853"/>
    </source>
</evidence>
<dbReference type="SMART" id="SM01408">
    <property type="entry name" value="ING"/>
    <property type="match status" value="1"/>
</dbReference>
<feature type="region of interest" description="Disordered" evidence="11">
    <location>
        <begin position="216"/>
        <end position="261"/>
    </location>
</feature>
<dbReference type="InterPro" id="IPR013083">
    <property type="entry name" value="Znf_RING/FYVE/PHD"/>
</dbReference>
<evidence type="ECO:0000256" key="1">
    <source>
        <dbReference type="ARBA" id="ARBA00004123"/>
    </source>
</evidence>
<evidence type="ECO:0000256" key="8">
    <source>
        <dbReference type="PIRSR" id="PIRSR628651-51"/>
    </source>
</evidence>
<evidence type="ECO:0000313" key="14">
    <source>
        <dbReference type="Proteomes" id="UP000807342"/>
    </source>
</evidence>
<feature type="binding site" evidence="8">
    <location>
        <position position="298"/>
    </location>
    <ligand>
        <name>Zn(2+)</name>
        <dbReference type="ChEBI" id="CHEBI:29105"/>
        <label>2</label>
    </ligand>
</feature>
<dbReference type="OrthoDB" id="5411773at2759"/>
<evidence type="ECO:0000259" key="12">
    <source>
        <dbReference type="PROSITE" id="PS50016"/>
    </source>
</evidence>
<dbReference type="GO" id="GO:0006325">
    <property type="term" value="P:chromatin organization"/>
    <property type="evidence" value="ECO:0007669"/>
    <property type="project" value="UniProtKB-KW"/>
</dbReference>
<dbReference type="CDD" id="cd16859">
    <property type="entry name" value="ING_ING4_5"/>
    <property type="match status" value="1"/>
</dbReference>
<dbReference type="Proteomes" id="UP000807342">
    <property type="component" value="Unassembled WGS sequence"/>
</dbReference>
<comment type="caution">
    <text evidence="13">The sequence shown here is derived from an EMBL/GenBank/DDBJ whole genome shotgun (WGS) entry which is preliminary data.</text>
</comment>
<feature type="compositionally biased region" description="Polar residues" evidence="11">
    <location>
        <begin position="1"/>
        <end position="11"/>
    </location>
</feature>
<evidence type="ECO:0000256" key="5">
    <source>
        <dbReference type="ARBA" id="ARBA00022833"/>
    </source>
</evidence>
<keyword evidence="5 8" id="KW-0862">Zinc</keyword>
<comment type="similarity">
    <text evidence="2 10">Belongs to the ING family.</text>
</comment>
<feature type="binding site" evidence="8">
    <location>
        <position position="309"/>
    </location>
    <ligand>
        <name>Zn(2+)</name>
        <dbReference type="ChEBI" id="CHEBI:29105"/>
        <label>1</label>
    </ligand>
</feature>
<feature type="binding site" evidence="8">
    <location>
        <position position="329"/>
    </location>
    <ligand>
        <name>Zn(2+)</name>
        <dbReference type="ChEBI" id="CHEBI:29105"/>
        <label>2</label>
    </ligand>
</feature>
<gene>
    <name evidence="13" type="ORF">P691DRAFT_146595</name>
</gene>
<feature type="compositionally biased region" description="Polar residues" evidence="11">
    <location>
        <begin position="97"/>
        <end position="114"/>
    </location>
</feature>
<dbReference type="AlphaFoldDB" id="A0A9P5XLV9"/>
<evidence type="ECO:0000256" key="9">
    <source>
        <dbReference type="PROSITE-ProRule" id="PRU00146"/>
    </source>
</evidence>
<dbReference type="Gene3D" id="6.10.140.1740">
    <property type="match status" value="1"/>
</dbReference>
<organism evidence="13 14">
    <name type="scientific">Macrolepiota fuliginosa MF-IS2</name>
    <dbReference type="NCBI Taxonomy" id="1400762"/>
    <lineage>
        <taxon>Eukaryota</taxon>
        <taxon>Fungi</taxon>
        <taxon>Dikarya</taxon>
        <taxon>Basidiomycota</taxon>
        <taxon>Agaricomycotina</taxon>
        <taxon>Agaricomycetes</taxon>
        <taxon>Agaricomycetidae</taxon>
        <taxon>Agaricales</taxon>
        <taxon>Agaricineae</taxon>
        <taxon>Agaricaceae</taxon>
        <taxon>Macrolepiota</taxon>
    </lineage>
</organism>
<feature type="region of interest" description="Disordered" evidence="11">
    <location>
        <begin position="93"/>
        <end position="130"/>
    </location>
</feature>
<proteinExistence type="inferred from homology"/>
<keyword evidence="6 10" id="KW-0156">Chromatin regulator</keyword>
<evidence type="ECO:0000256" key="7">
    <source>
        <dbReference type="ARBA" id="ARBA00023242"/>
    </source>
</evidence>
<evidence type="ECO:0000256" key="4">
    <source>
        <dbReference type="ARBA" id="ARBA00022771"/>
    </source>
</evidence>
<evidence type="ECO:0000256" key="11">
    <source>
        <dbReference type="SAM" id="MobiDB-lite"/>
    </source>
</evidence>
<feature type="binding site" evidence="8">
    <location>
        <position position="285"/>
    </location>
    <ligand>
        <name>Zn(2+)</name>
        <dbReference type="ChEBI" id="CHEBI:29105"/>
        <label>1</label>
    </ligand>
</feature>
<reference evidence="13" key="1">
    <citation type="submission" date="2020-11" db="EMBL/GenBank/DDBJ databases">
        <authorList>
            <consortium name="DOE Joint Genome Institute"/>
            <person name="Ahrendt S."/>
            <person name="Riley R."/>
            <person name="Andreopoulos W."/>
            <person name="Labutti K."/>
            <person name="Pangilinan J."/>
            <person name="Ruiz-Duenas F.J."/>
            <person name="Barrasa J.M."/>
            <person name="Sanchez-Garcia M."/>
            <person name="Camarero S."/>
            <person name="Miyauchi S."/>
            <person name="Serrano A."/>
            <person name="Linde D."/>
            <person name="Babiker R."/>
            <person name="Drula E."/>
            <person name="Ayuso-Fernandez I."/>
            <person name="Pacheco R."/>
            <person name="Padilla G."/>
            <person name="Ferreira P."/>
            <person name="Barriuso J."/>
            <person name="Kellner H."/>
            <person name="Castanera R."/>
            <person name="Alfaro M."/>
            <person name="Ramirez L."/>
            <person name="Pisabarro A.G."/>
            <person name="Kuo A."/>
            <person name="Tritt A."/>
            <person name="Lipzen A."/>
            <person name="He G."/>
            <person name="Yan M."/>
            <person name="Ng V."/>
            <person name="Cullen D."/>
            <person name="Martin F."/>
            <person name="Rosso M.-N."/>
            <person name="Henrissat B."/>
            <person name="Hibbett D."/>
            <person name="Martinez A.T."/>
            <person name="Grigoriev I.V."/>
        </authorList>
    </citation>
    <scope>NUCLEOTIDE SEQUENCE</scope>
    <source>
        <strain evidence="13">MF-IS2</strain>
    </source>
</reference>
<keyword evidence="3 8" id="KW-0479">Metal-binding</keyword>
<dbReference type="PANTHER" id="PTHR10333:SF42">
    <property type="entry name" value="INHIBITOR OF GROWTH PROTEIN 5"/>
    <property type="match status" value="1"/>
</dbReference>
<comment type="domain">
    <text evidence="10">The PHD-type zinc finger mediates the binding to H3K4me3.</text>
</comment>
<comment type="subcellular location">
    <subcellularLocation>
        <location evidence="1 10">Nucleus</location>
    </subcellularLocation>
</comment>
<feature type="binding site" evidence="8">
    <location>
        <position position="326"/>
    </location>
    <ligand>
        <name>Zn(2+)</name>
        <dbReference type="ChEBI" id="CHEBI:29105"/>
        <label>2</label>
    </ligand>
</feature>
<dbReference type="Pfam" id="PF12998">
    <property type="entry name" value="ING"/>
    <property type="match status" value="1"/>
</dbReference>
<keyword evidence="4 9" id="KW-0863">Zinc-finger</keyword>
<name>A0A9P5XLV9_9AGAR</name>
<feature type="binding site" evidence="8">
    <location>
        <position position="303"/>
    </location>
    <ligand>
        <name>Zn(2+)</name>
        <dbReference type="ChEBI" id="CHEBI:29105"/>
        <label>2</label>
    </ligand>
</feature>
<dbReference type="PROSITE" id="PS50016">
    <property type="entry name" value="ZF_PHD_2"/>
    <property type="match status" value="1"/>
</dbReference>
<dbReference type="PANTHER" id="PTHR10333">
    <property type="entry name" value="INHIBITOR OF GROWTH PROTEIN"/>
    <property type="match status" value="1"/>
</dbReference>
<dbReference type="PROSITE" id="PS01359">
    <property type="entry name" value="ZF_PHD_1"/>
    <property type="match status" value="1"/>
</dbReference>
<evidence type="ECO:0000256" key="10">
    <source>
        <dbReference type="RuleBase" id="RU361213"/>
    </source>
</evidence>
<evidence type="ECO:0000256" key="2">
    <source>
        <dbReference type="ARBA" id="ARBA00010210"/>
    </source>
</evidence>
<dbReference type="EMBL" id="MU151067">
    <property type="protein sequence ID" value="KAF9452802.1"/>
    <property type="molecule type" value="Genomic_DNA"/>
</dbReference>
<accession>A0A9P5XLV9</accession>
<evidence type="ECO:0000313" key="13">
    <source>
        <dbReference type="EMBL" id="KAF9452802.1"/>
    </source>
</evidence>
<dbReference type="InterPro" id="IPR011011">
    <property type="entry name" value="Znf_FYVE_PHD"/>
</dbReference>
<dbReference type="CDD" id="cd15587">
    <property type="entry name" value="PHD_Yng1p_like"/>
    <property type="match status" value="1"/>
</dbReference>
<feature type="domain" description="PHD-type" evidence="12">
    <location>
        <begin position="282"/>
        <end position="332"/>
    </location>
</feature>
<dbReference type="InterPro" id="IPR024610">
    <property type="entry name" value="ING_N_histone-binding"/>
</dbReference>